<organism evidence="1 2">
    <name type="scientific">Streptococcus minor</name>
    <dbReference type="NCBI Taxonomy" id="229549"/>
    <lineage>
        <taxon>Bacteria</taxon>
        <taxon>Bacillati</taxon>
        <taxon>Bacillota</taxon>
        <taxon>Bacilli</taxon>
        <taxon>Lactobacillales</taxon>
        <taxon>Streptococcaceae</taxon>
        <taxon>Streptococcus</taxon>
    </lineage>
</organism>
<dbReference type="EMBL" id="RQZA01000001">
    <property type="protein sequence ID" value="RRD32693.1"/>
    <property type="molecule type" value="Genomic_DNA"/>
</dbReference>
<dbReference type="Proteomes" id="UP000281771">
    <property type="component" value="Unassembled WGS sequence"/>
</dbReference>
<dbReference type="RefSeq" id="WP_124775850.1">
    <property type="nucleotide sequence ID" value="NZ_RQZA01000001.1"/>
</dbReference>
<evidence type="ECO:0000313" key="1">
    <source>
        <dbReference type="EMBL" id="RRD32693.1"/>
    </source>
</evidence>
<comment type="caution">
    <text evidence="1">The sequence shown here is derived from an EMBL/GenBank/DDBJ whole genome shotgun (WGS) entry which is preliminary data.</text>
</comment>
<dbReference type="AlphaFoldDB" id="A0A3P1VJX3"/>
<dbReference type="Pfam" id="PF11311">
    <property type="entry name" value="DUF3114"/>
    <property type="match status" value="1"/>
</dbReference>
<dbReference type="STRING" id="1123309.GCA_000377005_01781"/>
<reference evidence="1 2" key="1">
    <citation type="submission" date="2018-11" db="EMBL/GenBank/DDBJ databases">
        <title>Genomes From Bacteria Associated with the Canine Oral Cavity: a Test Case for Automated Genome-Based Taxonomic Assignment.</title>
        <authorList>
            <person name="Coil D.A."/>
            <person name="Jospin G."/>
            <person name="Darling A.E."/>
            <person name="Wallis C."/>
            <person name="Davis I.J."/>
            <person name="Harris S."/>
            <person name="Eisen J.A."/>
            <person name="Holcombe L.J."/>
            <person name="O'Flynn C."/>
        </authorList>
    </citation>
    <scope>NUCLEOTIDE SEQUENCE [LARGE SCALE GENOMIC DNA]</scope>
    <source>
        <strain evidence="1 2">OH4621_COT-116</strain>
    </source>
</reference>
<gene>
    <name evidence="1" type="ORF">EII38_02850</name>
</gene>
<evidence type="ECO:0000313" key="2">
    <source>
        <dbReference type="Proteomes" id="UP000281771"/>
    </source>
</evidence>
<dbReference type="InterPro" id="IPR021462">
    <property type="entry name" value="DUF3114"/>
</dbReference>
<keyword evidence="2" id="KW-1185">Reference proteome</keyword>
<sequence length="324" mass="38110">MKIGDKDFWRFWKKSRRKLDKEKARQVLSDLMHLAHMPDELSGSLNENQWLISRFADNLPPHHTFWRDLAQLVTQAFPKNSLSQMGKLERQIHQFRYVISSQQAQYIRKYYKKPGMTDTQALAVYLGSRSRFSYSLNASARLHNKVAIAQGAVVYPGGQESFNIKVLLNRSHTEFILSSQGNFLNELDAEEVTEAGIVNGASFNYGRGRQHWALDVKPVALHDPAFRKKWTTKYRSPKYIKKQLTHKLVDEAEHSYFNQSGLYAKDGYSYFEWVQREGQNFKRQIKAFSPSDNFLHSRYRRIKYSFKKICRSFYGKKFKQKKKQ</sequence>
<proteinExistence type="predicted"/>
<accession>A0A3P1VJX3</accession>
<name>A0A3P1VJX3_9STRE</name>
<protein>
    <submittedName>
        <fullName evidence="1">DUF3114 domain-containing protein</fullName>
    </submittedName>
</protein>